<name>A0ABN3V7A4_9PSEU</name>
<evidence type="ECO:0000259" key="2">
    <source>
        <dbReference type="Pfam" id="PF01243"/>
    </source>
</evidence>
<dbReference type="InterPro" id="IPR012349">
    <property type="entry name" value="Split_barrel_FMN-bd"/>
</dbReference>
<dbReference type="PANTHER" id="PTHR35176:SF11">
    <property type="entry name" value="PYRIDOXAMINE 5'-PHOSPHATE OXIDASE FAMILY PROTEIN"/>
    <property type="match status" value="1"/>
</dbReference>
<dbReference type="RefSeq" id="WP_344678664.1">
    <property type="nucleotide sequence ID" value="NZ_BAAAUX010000007.1"/>
</dbReference>
<dbReference type="InterPro" id="IPR052019">
    <property type="entry name" value="F420H2_bilvrd_red/Heme_oxyg"/>
</dbReference>
<dbReference type="Gene3D" id="2.30.110.10">
    <property type="entry name" value="Electron Transport, Fmn-binding Protein, Chain A"/>
    <property type="match status" value="1"/>
</dbReference>
<dbReference type="InterPro" id="IPR019965">
    <property type="entry name" value="PPOX_F420-dep_Rv2061_put"/>
</dbReference>
<dbReference type="Pfam" id="PF01243">
    <property type="entry name" value="PNPOx_N"/>
    <property type="match status" value="1"/>
</dbReference>
<dbReference type="NCBIfam" id="TIGR03666">
    <property type="entry name" value="Rv2061_F420"/>
    <property type="match status" value="1"/>
</dbReference>
<evidence type="ECO:0000256" key="1">
    <source>
        <dbReference type="ARBA" id="ARBA00023002"/>
    </source>
</evidence>
<keyword evidence="1" id="KW-0560">Oxidoreductase</keyword>
<keyword evidence="4" id="KW-1185">Reference proteome</keyword>
<sequence length="126" mass="13883">MDKVTRLLADSRYLLLTTFRRNGSPVSTPVWVVGDGSSLAVWTDARSGKVKRIRRDGAVQLAPCDALGRPFGDPVRGRARVLDASELDRVRGLLKRKYGLRGRAYLAANRLRRNAPELVPVSITVG</sequence>
<dbReference type="SUPFAM" id="SSF50475">
    <property type="entry name" value="FMN-binding split barrel"/>
    <property type="match status" value="1"/>
</dbReference>
<evidence type="ECO:0000313" key="3">
    <source>
        <dbReference type="EMBL" id="GAA2781635.1"/>
    </source>
</evidence>
<feature type="domain" description="Pyridoxamine 5'-phosphate oxidase N-terminal" evidence="2">
    <location>
        <begin position="2"/>
        <end position="99"/>
    </location>
</feature>
<proteinExistence type="predicted"/>
<comment type="caution">
    <text evidence="3">The sequence shown here is derived from an EMBL/GenBank/DDBJ whole genome shotgun (WGS) entry which is preliminary data.</text>
</comment>
<protein>
    <submittedName>
        <fullName evidence="3">PPOX class F420-dependent oxidoreductase</fullName>
    </submittedName>
</protein>
<dbReference type="EMBL" id="BAAAUX010000007">
    <property type="protein sequence ID" value="GAA2781635.1"/>
    <property type="molecule type" value="Genomic_DNA"/>
</dbReference>
<dbReference type="Proteomes" id="UP001500979">
    <property type="component" value="Unassembled WGS sequence"/>
</dbReference>
<organism evidence="3 4">
    <name type="scientific">Saccharopolyspora taberi</name>
    <dbReference type="NCBI Taxonomy" id="60895"/>
    <lineage>
        <taxon>Bacteria</taxon>
        <taxon>Bacillati</taxon>
        <taxon>Actinomycetota</taxon>
        <taxon>Actinomycetes</taxon>
        <taxon>Pseudonocardiales</taxon>
        <taxon>Pseudonocardiaceae</taxon>
        <taxon>Saccharopolyspora</taxon>
    </lineage>
</organism>
<reference evidence="3 4" key="1">
    <citation type="journal article" date="2019" name="Int. J. Syst. Evol. Microbiol.">
        <title>The Global Catalogue of Microorganisms (GCM) 10K type strain sequencing project: providing services to taxonomists for standard genome sequencing and annotation.</title>
        <authorList>
            <consortium name="The Broad Institute Genomics Platform"/>
            <consortium name="The Broad Institute Genome Sequencing Center for Infectious Disease"/>
            <person name="Wu L."/>
            <person name="Ma J."/>
        </authorList>
    </citation>
    <scope>NUCLEOTIDE SEQUENCE [LARGE SCALE GENOMIC DNA]</scope>
    <source>
        <strain evidence="3 4">JCM 9383</strain>
    </source>
</reference>
<dbReference type="InterPro" id="IPR011576">
    <property type="entry name" value="Pyridox_Oxase_N"/>
</dbReference>
<gene>
    <name evidence="3" type="ORF">GCM10010470_14460</name>
</gene>
<dbReference type="PANTHER" id="PTHR35176">
    <property type="entry name" value="HEME OXYGENASE HI_0854-RELATED"/>
    <property type="match status" value="1"/>
</dbReference>
<accession>A0ABN3V7A4</accession>
<evidence type="ECO:0000313" key="4">
    <source>
        <dbReference type="Proteomes" id="UP001500979"/>
    </source>
</evidence>